<keyword evidence="2" id="KW-1185">Reference proteome</keyword>
<proteinExistence type="predicted"/>
<dbReference type="REBASE" id="51253">
    <property type="entry name" value="S.Mro3ORF1293P"/>
</dbReference>
<name>I6YVF1_MELRP</name>
<accession>I6YVF1</accession>
<dbReference type="STRING" id="1191523.MROS_1290"/>
<protein>
    <submittedName>
        <fullName evidence="1">Uncharacterized protein</fullName>
    </submittedName>
</protein>
<dbReference type="KEGG" id="mro:MROS_1290"/>
<dbReference type="AlphaFoldDB" id="I6YVF1"/>
<dbReference type="HOGENOM" id="CLU_2683560_0_0_10"/>
<evidence type="ECO:0000313" key="1">
    <source>
        <dbReference type="EMBL" id="AFN74527.1"/>
    </source>
</evidence>
<dbReference type="SUPFAM" id="SSF116734">
    <property type="entry name" value="DNA methylase specificity domain"/>
    <property type="match status" value="1"/>
</dbReference>
<sequence length="74" mass="8845">MENGSSGIRNLDYKAFLYELDYELHEHSDISEFSKKIKPYMDRMSKNKLQIRTLEKLRDTLLPMLMSGEVRVKY</sequence>
<dbReference type="PATRIC" id="fig|1191523.3.peg.1369"/>
<dbReference type="EMBL" id="CP003557">
    <property type="protein sequence ID" value="AFN74527.1"/>
    <property type="molecule type" value="Genomic_DNA"/>
</dbReference>
<evidence type="ECO:0000313" key="2">
    <source>
        <dbReference type="Proteomes" id="UP000009011"/>
    </source>
</evidence>
<dbReference type="eggNOG" id="COG0732">
    <property type="taxonomic scope" value="Bacteria"/>
</dbReference>
<reference evidence="1 2" key="1">
    <citation type="journal article" date="2013" name="PLoS ONE">
        <title>Genomic analysis of Melioribacter roseus, facultatively anaerobic organotrophic bacterium representing a novel deep lineage within Bacteriodetes/Chlorobi group.</title>
        <authorList>
            <person name="Kadnikov V.V."/>
            <person name="Mardanov A.V."/>
            <person name="Podosokorskaya O.A."/>
            <person name="Gavrilov S.N."/>
            <person name="Kublanov I.V."/>
            <person name="Beletsky A.V."/>
            <person name="Bonch-Osmolovskaya E.A."/>
            <person name="Ravin N.V."/>
        </authorList>
    </citation>
    <scope>NUCLEOTIDE SEQUENCE [LARGE SCALE GENOMIC DNA]</scope>
    <source>
        <strain evidence="2">JCM 17771 / P3M-2</strain>
    </source>
</reference>
<dbReference type="Proteomes" id="UP000009011">
    <property type="component" value="Chromosome"/>
</dbReference>
<organism evidence="1 2">
    <name type="scientific">Melioribacter roseus (strain DSM 23840 / JCM 17771 / VKM B-2668 / P3M-2)</name>
    <dbReference type="NCBI Taxonomy" id="1191523"/>
    <lineage>
        <taxon>Bacteria</taxon>
        <taxon>Pseudomonadati</taxon>
        <taxon>Ignavibacteriota</taxon>
        <taxon>Ignavibacteria</taxon>
        <taxon>Ignavibacteriales</taxon>
        <taxon>Melioribacteraceae</taxon>
        <taxon>Melioribacter</taxon>
    </lineage>
</organism>
<gene>
    <name evidence="1" type="ordered locus">MROS_1290</name>
</gene>